<accession>A0A6C7ECM3</accession>
<evidence type="ECO:0000313" key="1">
    <source>
        <dbReference type="EMBL" id="BAN04130.1"/>
    </source>
</evidence>
<reference evidence="1 2" key="1">
    <citation type="journal article" date="2013" name="Int. J. Syst. Evol. Microbiol.">
        <title>Ilumatobacter nonamiense sp. nov. and Ilumatobacter coccineum sp. nov., isolated from seashore sand.</title>
        <authorList>
            <person name="Matsumoto A."/>
            <person name="Kasai H."/>
            <person name="Matsuo Y."/>
            <person name="Shizuri Y."/>
            <person name="Ichikawa N."/>
            <person name="Fujita N."/>
            <person name="Omura S."/>
            <person name="Takahashi Y."/>
        </authorList>
    </citation>
    <scope>NUCLEOTIDE SEQUENCE [LARGE SCALE GENOMIC DNA]</scope>
    <source>
        <strain evidence="2">NBRC 103263 / KCTC 29153 / YM16-304</strain>
    </source>
</reference>
<evidence type="ECO:0000313" key="2">
    <source>
        <dbReference type="Proteomes" id="UP000011863"/>
    </source>
</evidence>
<dbReference type="Proteomes" id="UP000011863">
    <property type="component" value="Chromosome"/>
</dbReference>
<proteinExistence type="predicted"/>
<protein>
    <submittedName>
        <fullName evidence="1">Uncharacterized protein</fullName>
    </submittedName>
</protein>
<dbReference type="AlphaFoldDB" id="A0A6C7ECM3"/>
<name>A0A6C7ECM3_ILUCY</name>
<organism evidence="1 2">
    <name type="scientific">Ilumatobacter coccineus (strain NBRC 103263 / KCTC 29153 / YM16-304)</name>
    <dbReference type="NCBI Taxonomy" id="1313172"/>
    <lineage>
        <taxon>Bacteria</taxon>
        <taxon>Bacillati</taxon>
        <taxon>Actinomycetota</taxon>
        <taxon>Acidimicrobiia</taxon>
        <taxon>Acidimicrobiales</taxon>
        <taxon>Ilumatobacteraceae</taxon>
        <taxon>Ilumatobacter</taxon>
    </lineage>
</organism>
<gene>
    <name evidence="1" type="ORF">YM304_38160</name>
</gene>
<sequence length="172" mass="19390">MSDEADMVRRFKPPIYAETKHGDRRWCLNLGDEEQALIARMLSELRALLTSADDDPDAPVAPMLQRLFPPAFLDDEEKEAEYQRLMREELVTSRVVQIDAVTEMLGPDAPKHLDEGNVIALMQSINAVRVVLGTLLDIGEDDEIDPGDEATPEHQLYGFLSWLLDWTVKSLG</sequence>
<dbReference type="KEGG" id="aym:YM304_38160"/>
<dbReference type="EMBL" id="AP012057">
    <property type="protein sequence ID" value="BAN04130.1"/>
    <property type="molecule type" value="Genomic_DNA"/>
</dbReference>
<keyword evidence="2" id="KW-1185">Reference proteome</keyword>
<dbReference type="OrthoDB" id="3268479at2"/>
<dbReference type="RefSeq" id="WP_015443377.1">
    <property type="nucleotide sequence ID" value="NC_020520.1"/>
</dbReference>
<dbReference type="Pfam" id="PF09438">
    <property type="entry name" value="DUF2017"/>
    <property type="match status" value="1"/>
</dbReference>
<dbReference type="InterPro" id="IPR018561">
    <property type="entry name" value="AosR"/>
</dbReference>